<gene>
    <name evidence="2" type="ordered locus">MICA_2425</name>
</gene>
<feature type="transmembrane region" description="Helical" evidence="1">
    <location>
        <begin position="288"/>
        <end position="308"/>
    </location>
</feature>
<organism evidence="2 3">
    <name type="scientific">Micavibrio aeruginosavorus (strain ARL-13)</name>
    <dbReference type="NCBI Taxonomy" id="856793"/>
    <lineage>
        <taxon>Bacteria</taxon>
        <taxon>Pseudomonadati</taxon>
        <taxon>Bdellovibrionota</taxon>
        <taxon>Bdellovibrionia</taxon>
        <taxon>Bdellovibrionales</taxon>
        <taxon>Pseudobdellovibrionaceae</taxon>
        <taxon>Micavibrio</taxon>
    </lineage>
</organism>
<evidence type="ECO:0000313" key="2">
    <source>
        <dbReference type="EMBL" id="AEP10727.1"/>
    </source>
</evidence>
<dbReference type="eggNOG" id="ENOG50312K3">
    <property type="taxonomic scope" value="Bacteria"/>
</dbReference>
<dbReference type="AlphaFoldDB" id="G2KNT2"/>
<dbReference type="HOGENOM" id="CLU_756067_0_0_5"/>
<name>G2KNT2_MICAA</name>
<feature type="transmembrane region" description="Helical" evidence="1">
    <location>
        <begin position="102"/>
        <end position="124"/>
    </location>
</feature>
<reference evidence="2 3" key="1">
    <citation type="journal article" date="2011" name="BMC Genomics">
        <title>Genomic insights into an obligate epibiotic bacterial predator: Micavibrio aeruginosavorus ARL-13.</title>
        <authorList>
            <person name="Wang Z."/>
            <person name="Kadouri D."/>
            <person name="Wu M."/>
        </authorList>
    </citation>
    <scope>NUCLEOTIDE SEQUENCE [LARGE SCALE GENOMIC DNA]</scope>
    <source>
        <strain evidence="2 3">ARL-13</strain>
    </source>
</reference>
<feature type="transmembrane region" description="Helical" evidence="1">
    <location>
        <begin position="145"/>
        <end position="162"/>
    </location>
</feature>
<proteinExistence type="predicted"/>
<keyword evidence="1" id="KW-0472">Membrane</keyword>
<evidence type="ECO:0000256" key="1">
    <source>
        <dbReference type="SAM" id="Phobius"/>
    </source>
</evidence>
<protein>
    <submittedName>
        <fullName evidence="2">Putative membrane protein</fullName>
    </submittedName>
</protein>
<feature type="transmembrane region" description="Helical" evidence="1">
    <location>
        <begin position="202"/>
        <end position="222"/>
    </location>
</feature>
<dbReference type="Proteomes" id="UP000009286">
    <property type="component" value="Chromosome"/>
</dbReference>
<accession>G2KNT2</accession>
<evidence type="ECO:0000313" key="3">
    <source>
        <dbReference type="Proteomes" id="UP000009286"/>
    </source>
</evidence>
<sequence>MCIMTRLNALKPFRFLSIALVAMILTFGLGAKDAHALGGIPNFSIPGIGSIGGSGATINIPGLGTIGIGWGSGGFTISFGQGGCGGNTIGSVMCNVWEATDLIPGLLSGLAYLFGLYLGVIAILKLRDHVENPNQTPLSESMKRFIAGGAFFALPMVMEAAYNTVAQDIFAPTATGFNATQTVGGGLDAMVAALVMDISGPIHLLFGAFCYLAGIVFILIGISRLLKSAQEGPRGPAGFGTMMTFIVGGTLLSFDAIMGAFTGSLFATDTITTYAELNFDSGMSADELNHIHTVVSSVLAFMMIIGWISFIRGWFIIRDVAEGSHQASLMAGMTHVLGGALAVNLGPVLNAVQETFGITGYGILFT</sequence>
<keyword evidence="3" id="KW-1185">Reference proteome</keyword>
<keyword evidence="1" id="KW-0812">Transmembrane</keyword>
<dbReference type="EMBL" id="CP002382">
    <property type="protein sequence ID" value="AEP10727.1"/>
    <property type="molecule type" value="Genomic_DNA"/>
</dbReference>
<dbReference type="KEGG" id="mai:MICA_2425"/>
<feature type="transmembrane region" description="Helical" evidence="1">
    <location>
        <begin position="243"/>
        <end position="268"/>
    </location>
</feature>
<dbReference type="STRING" id="856793.MICA_2425"/>
<keyword evidence="1" id="KW-1133">Transmembrane helix</keyword>